<protein>
    <submittedName>
        <fullName evidence="4">GDSL family lipase</fullName>
    </submittedName>
</protein>
<keyword evidence="2" id="KW-0732">Signal</keyword>
<name>A0A2P7QYM3_9SPHN</name>
<evidence type="ECO:0000256" key="1">
    <source>
        <dbReference type="SAM" id="MobiDB-lite"/>
    </source>
</evidence>
<dbReference type="CDD" id="cd01830">
    <property type="entry name" value="XynE_like"/>
    <property type="match status" value="1"/>
</dbReference>
<reference evidence="4 5" key="1">
    <citation type="submission" date="2018-03" db="EMBL/GenBank/DDBJ databases">
        <title>The draft genome of Sphingosinicella sp. GL-C-18.</title>
        <authorList>
            <person name="Liu L."/>
            <person name="Li L."/>
            <person name="Liang L."/>
            <person name="Zhang X."/>
            <person name="Wang T."/>
        </authorList>
    </citation>
    <scope>NUCLEOTIDE SEQUENCE [LARGE SCALE GENOMIC DNA]</scope>
    <source>
        <strain evidence="4 5">GL-C-18</strain>
    </source>
</reference>
<feature type="compositionally biased region" description="Basic and acidic residues" evidence="1">
    <location>
        <begin position="371"/>
        <end position="382"/>
    </location>
</feature>
<dbReference type="Proteomes" id="UP000241167">
    <property type="component" value="Unassembled WGS sequence"/>
</dbReference>
<gene>
    <name evidence="4" type="ORF">C7I55_01270</name>
</gene>
<sequence>MPMLLGLLLASASPAEALGRCWLPSWASAQQIPEERNALPTADLADATLRQIVRVTLGGKAVRLRISNQFGTAPLRIGAAHVALSADPATPRLGSGGHPLTFGGRASITVPAGADYLSDPVALAVPPLSHLAVSLYLPEAPSQQTSHPGSRATSYLLHGNAVGAGDMPGAKTVAHWYQLAAVEVDTAPGSSAIVALGDSITDGYGVQPDTDLRWPDHFARRLQDNARTRLFSVLNHGIGGNRLLADGVGPNAMARFERAIAQPGVSHVLILEGVNDLGTLGRDGGGAEAYRDLSDRMIVAYAQMVRAARARGVRAIGATIMPYGGSDYYRLTEPSEAARQAVNAWIRSPGNFDGVVDFDAIMRDPTNPQRLRPDVDSGDHLHPSLAGYRKMADAVPLSLFSGRGPQPGCRPTRD</sequence>
<dbReference type="PANTHER" id="PTHR43784">
    <property type="entry name" value="GDSL-LIKE LIPASE/ACYLHYDROLASE, PUTATIVE (AFU_ORTHOLOGUE AFUA_2G00820)-RELATED"/>
    <property type="match status" value="1"/>
</dbReference>
<evidence type="ECO:0000256" key="2">
    <source>
        <dbReference type="SAM" id="SignalP"/>
    </source>
</evidence>
<dbReference type="OrthoDB" id="1828825at2"/>
<dbReference type="InterPro" id="IPR053140">
    <property type="entry name" value="GDSL_Rv0518-like"/>
</dbReference>
<dbReference type="InterPro" id="IPR036514">
    <property type="entry name" value="SGNH_hydro_sf"/>
</dbReference>
<feature type="domain" description="SGNH hydrolase-type esterase" evidence="3">
    <location>
        <begin position="195"/>
        <end position="389"/>
    </location>
</feature>
<dbReference type="PANTHER" id="PTHR43784:SF2">
    <property type="entry name" value="GDSL-LIKE LIPASE_ACYLHYDROLASE, PUTATIVE (AFU_ORTHOLOGUE AFUA_2G00820)-RELATED"/>
    <property type="match status" value="1"/>
</dbReference>
<dbReference type="Pfam" id="PF13472">
    <property type="entry name" value="Lipase_GDSL_2"/>
    <property type="match status" value="1"/>
</dbReference>
<dbReference type="SUPFAM" id="SSF52266">
    <property type="entry name" value="SGNH hydrolase"/>
    <property type="match status" value="1"/>
</dbReference>
<proteinExistence type="predicted"/>
<dbReference type="AlphaFoldDB" id="A0A2P7QYM3"/>
<accession>A0A2P7QYM3</accession>
<comment type="caution">
    <text evidence="4">The sequence shown here is derived from an EMBL/GenBank/DDBJ whole genome shotgun (WGS) entry which is preliminary data.</text>
</comment>
<dbReference type="EMBL" id="PXYI01000001">
    <property type="protein sequence ID" value="PSJ43055.1"/>
    <property type="molecule type" value="Genomic_DNA"/>
</dbReference>
<dbReference type="GO" id="GO:0016788">
    <property type="term" value="F:hydrolase activity, acting on ester bonds"/>
    <property type="evidence" value="ECO:0007669"/>
    <property type="project" value="UniProtKB-ARBA"/>
</dbReference>
<keyword evidence="5" id="KW-1185">Reference proteome</keyword>
<feature type="signal peptide" evidence="2">
    <location>
        <begin position="1"/>
        <end position="17"/>
    </location>
</feature>
<feature type="chain" id="PRO_5015189339" evidence="2">
    <location>
        <begin position="18"/>
        <end position="414"/>
    </location>
</feature>
<feature type="region of interest" description="Disordered" evidence="1">
    <location>
        <begin position="364"/>
        <end position="383"/>
    </location>
</feature>
<evidence type="ECO:0000313" key="4">
    <source>
        <dbReference type="EMBL" id="PSJ43055.1"/>
    </source>
</evidence>
<evidence type="ECO:0000313" key="5">
    <source>
        <dbReference type="Proteomes" id="UP000241167"/>
    </source>
</evidence>
<dbReference type="InterPro" id="IPR013830">
    <property type="entry name" value="SGNH_hydro"/>
</dbReference>
<dbReference type="Gene3D" id="3.40.50.1110">
    <property type="entry name" value="SGNH hydrolase"/>
    <property type="match status" value="1"/>
</dbReference>
<evidence type="ECO:0000259" key="3">
    <source>
        <dbReference type="Pfam" id="PF13472"/>
    </source>
</evidence>
<organism evidence="4 5">
    <name type="scientific">Allosphingosinicella deserti</name>
    <dbReference type="NCBI Taxonomy" id="2116704"/>
    <lineage>
        <taxon>Bacteria</taxon>
        <taxon>Pseudomonadati</taxon>
        <taxon>Pseudomonadota</taxon>
        <taxon>Alphaproteobacteria</taxon>
        <taxon>Sphingomonadales</taxon>
        <taxon>Sphingomonadaceae</taxon>
        <taxon>Allosphingosinicella</taxon>
    </lineage>
</organism>